<evidence type="ECO:0000259" key="5">
    <source>
        <dbReference type="Pfam" id="PF00501"/>
    </source>
</evidence>
<organism evidence="7 8">
    <name type="scientific">Burkholderia plantarii</name>
    <dbReference type="NCBI Taxonomy" id="41899"/>
    <lineage>
        <taxon>Bacteria</taxon>
        <taxon>Pseudomonadati</taxon>
        <taxon>Pseudomonadota</taxon>
        <taxon>Betaproteobacteria</taxon>
        <taxon>Burkholderiales</taxon>
        <taxon>Burkholderiaceae</taxon>
        <taxon>Burkholderia</taxon>
    </lineage>
</organism>
<dbReference type="InterPro" id="IPR045851">
    <property type="entry name" value="AMP-bd_C_sf"/>
</dbReference>
<dbReference type="GO" id="GO:0006633">
    <property type="term" value="P:fatty acid biosynthetic process"/>
    <property type="evidence" value="ECO:0007669"/>
    <property type="project" value="TreeGrafter"/>
</dbReference>
<dbReference type="PANTHER" id="PTHR43605:SF10">
    <property type="entry name" value="ACYL-COA SYNTHETASE MEDIUM CHAIN FAMILY MEMBER 3"/>
    <property type="match status" value="1"/>
</dbReference>
<dbReference type="InterPro" id="IPR000873">
    <property type="entry name" value="AMP-dep_synth/lig_dom"/>
</dbReference>
<evidence type="ECO:0000313" key="8">
    <source>
        <dbReference type="Proteomes" id="UP000031838"/>
    </source>
</evidence>
<feature type="domain" description="AMP-dependent synthetase/ligase" evidence="5">
    <location>
        <begin position="37"/>
        <end position="404"/>
    </location>
</feature>
<dbReference type="Gene3D" id="3.30.300.30">
    <property type="match status" value="1"/>
</dbReference>
<dbReference type="GO" id="GO:0015645">
    <property type="term" value="F:fatty acid ligase activity"/>
    <property type="evidence" value="ECO:0007669"/>
    <property type="project" value="TreeGrafter"/>
</dbReference>
<dbReference type="InterPro" id="IPR042099">
    <property type="entry name" value="ANL_N_sf"/>
</dbReference>
<keyword evidence="2" id="KW-0436">Ligase</keyword>
<gene>
    <name evidence="7" type="ORF">BGL_1c13110</name>
</gene>
<dbReference type="GO" id="GO:0005524">
    <property type="term" value="F:ATP binding"/>
    <property type="evidence" value="ECO:0007669"/>
    <property type="project" value="UniProtKB-KW"/>
</dbReference>
<dbReference type="GO" id="GO:0004321">
    <property type="term" value="F:fatty-acyl-CoA synthase activity"/>
    <property type="evidence" value="ECO:0007669"/>
    <property type="project" value="TreeGrafter"/>
</dbReference>
<evidence type="ECO:0000313" key="7">
    <source>
        <dbReference type="EMBL" id="AJK45832.1"/>
    </source>
</evidence>
<reference evidence="8" key="1">
    <citation type="submission" date="2011-03" db="EMBL/GenBank/DDBJ databases">
        <authorList>
            <person name="Voget S."/>
            <person name="Streit W.R."/>
            <person name="Jaeger K.E."/>
            <person name="Daniel R."/>
        </authorList>
    </citation>
    <scope>NUCLEOTIDE SEQUENCE [LARGE SCALE GENOMIC DNA]</scope>
    <source>
        <strain evidence="8">PG1</strain>
    </source>
</reference>
<dbReference type="SUPFAM" id="SSF56801">
    <property type="entry name" value="Acetyl-CoA synthetase-like"/>
    <property type="match status" value="1"/>
</dbReference>
<keyword evidence="8" id="KW-1185">Reference proteome</keyword>
<feature type="domain" description="AMP-binding enzyme C-terminal" evidence="6">
    <location>
        <begin position="455"/>
        <end position="532"/>
    </location>
</feature>
<dbReference type="InterPro" id="IPR049515">
    <property type="entry name" value="MACS_put"/>
</dbReference>
<dbReference type="AlphaFoldDB" id="A0A0B6RKN0"/>
<dbReference type="GO" id="GO:0016405">
    <property type="term" value="F:CoA-ligase activity"/>
    <property type="evidence" value="ECO:0007669"/>
    <property type="project" value="UniProtKB-ARBA"/>
</dbReference>
<dbReference type="Proteomes" id="UP000031838">
    <property type="component" value="Chromosome 1"/>
</dbReference>
<dbReference type="FunFam" id="3.30.300.30:FF:000005">
    <property type="entry name" value="Acyl-coenzyme A synthetase ACSM5, mitochondrial"/>
    <property type="match status" value="1"/>
</dbReference>
<dbReference type="HOGENOM" id="CLU_000022_59_10_4"/>
<dbReference type="EMBL" id="CP002580">
    <property type="protein sequence ID" value="AJK45832.1"/>
    <property type="molecule type" value="Genomic_DNA"/>
</dbReference>
<sequence length="541" mass="57849">MLPEADDYPSLLAAFSWRIPERYNIGADVCDRWADGSGRLALIDEREDGRVTRHTFDALKAASNRLANNFARLGVARGDRVGIFIAQGVQTAVAHLAAYKAGAIAVPLFALFGADALEFRLADSGAAALVTDRAGAAKIAPLRAALPALRTVYCIDCDDSGGVPDGCVSFEAALAAESDHYAPADTLADDPAVIIYTSGTTGKPKGALHAHRVLLGHLPGVEMSQNGFPRRARVFWTPADWAWIGGLLDVLLPAWHHGVTVVARRFEKFDGEAAFALLARHQVSHAFLPPTALKLMRSVARPRERHALRLESVASGGESLGTELLEWGREVFGVTINEFYGQTECNVVLASCSALFAPRAGAIGQAAPGHRVEIVDGSGAPLPAGIEGNIGIRAPDPVMFLGYWRDPAATREKFAGDYLLTGDRGVADEAGFIRFVGRDDDVITSAGYRIGPGPIEDCLLRHPAVRMAAVVGVPDATRTEIVKAFVVVQPGVEAGDALVRELQQHVRTRLAAHEYPRAIAFVESLPMTATGKIIRRALRDA</sequence>
<evidence type="ECO:0000256" key="1">
    <source>
        <dbReference type="ARBA" id="ARBA00006432"/>
    </source>
</evidence>
<dbReference type="InterPro" id="IPR020845">
    <property type="entry name" value="AMP-binding_CS"/>
</dbReference>
<dbReference type="InterPro" id="IPR051087">
    <property type="entry name" value="Mitochondrial_ACSM"/>
</dbReference>
<dbReference type="PANTHER" id="PTHR43605">
    <property type="entry name" value="ACYL-COENZYME A SYNTHETASE"/>
    <property type="match status" value="1"/>
</dbReference>
<dbReference type="PROSITE" id="PS00455">
    <property type="entry name" value="AMP_BINDING"/>
    <property type="match status" value="1"/>
</dbReference>
<dbReference type="RefSeq" id="WP_042624492.1">
    <property type="nucleotide sequence ID" value="NZ_CP002580.1"/>
</dbReference>
<keyword evidence="4" id="KW-0067">ATP-binding</keyword>
<protein>
    <submittedName>
        <fullName evidence="7">AMP-binding enzyme</fullName>
    </submittedName>
</protein>
<evidence type="ECO:0000256" key="3">
    <source>
        <dbReference type="ARBA" id="ARBA00022741"/>
    </source>
</evidence>
<evidence type="ECO:0000256" key="4">
    <source>
        <dbReference type="ARBA" id="ARBA00022840"/>
    </source>
</evidence>
<dbReference type="Pfam" id="PF00501">
    <property type="entry name" value="AMP-binding"/>
    <property type="match status" value="1"/>
</dbReference>
<dbReference type="Pfam" id="PF13193">
    <property type="entry name" value="AMP-binding_C"/>
    <property type="match status" value="1"/>
</dbReference>
<name>A0A0B6RKN0_BURPL</name>
<evidence type="ECO:0000259" key="6">
    <source>
        <dbReference type="Pfam" id="PF13193"/>
    </source>
</evidence>
<dbReference type="Gene3D" id="3.40.50.12780">
    <property type="entry name" value="N-terminal domain of ligase-like"/>
    <property type="match status" value="1"/>
</dbReference>
<evidence type="ECO:0000256" key="2">
    <source>
        <dbReference type="ARBA" id="ARBA00022598"/>
    </source>
</evidence>
<reference evidence="7 8" key="2">
    <citation type="journal article" date="2016" name="Appl. Microbiol. Biotechnol.">
        <title>Mutations improving production and secretion of extracellular lipase by Burkholderia glumae PG1.</title>
        <authorList>
            <person name="Knapp A."/>
            <person name="Voget S."/>
            <person name="Gao R."/>
            <person name="Zaburannyi N."/>
            <person name="Krysciak D."/>
            <person name="Breuer M."/>
            <person name="Hauer B."/>
            <person name="Streit W.R."/>
            <person name="Muller R."/>
            <person name="Daniel R."/>
            <person name="Jaeger K.E."/>
        </authorList>
    </citation>
    <scope>NUCLEOTIDE SEQUENCE [LARGE SCALE GENOMIC DNA]</scope>
    <source>
        <strain evidence="7 8">PG1</strain>
    </source>
</reference>
<proteinExistence type="inferred from homology"/>
<dbReference type="GO" id="GO:0006637">
    <property type="term" value="P:acyl-CoA metabolic process"/>
    <property type="evidence" value="ECO:0007669"/>
    <property type="project" value="TreeGrafter"/>
</dbReference>
<dbReference type="CDD" id="cd05971">
    <property type="entry name" value="MACS_like_3"/>
    <property type="match status" value="1"/>
</dbReference>
<accession>A0A0B6RKN0</accession>
<comment type="similarity">
    <text evidence="1">Belongs to the ATP-dependent AMP-binding enzyme family.</text>
</comment>
<dbReference type="KEGG" id="bgp:BGL_1c13110"/>
<dbReference type="InterPro" id="IPR025110">
    <property type="entry name" value="AMP-bd_C"/>
</dbReference>
<keyword evidence="3" id="KW-0547">Nucleotide-binding</keyword>
<dbReference type="FunFam" id="3.40.50.12780:FF:000063">
    <property type="entry name" value="Acetyl-coenzyme A synthetase"/>
    <property type="match status" value="1"/>
</dbReference>